<name>E0Y1F7_9PROT</name>
<dbReference type="Pfam" id="PF00248">
    <property type="entry name" value="Aldo_ket_red"/>
    <property type="match status" value="1"/>
</dbReference>
<sequence>MNLRKLGKFGPDISPIGIGAMSFSNFYGATTETQSHRILHAALAQGISHIDTANVYGMGVSETAIGNFLTQNKASAAGQFTLATKAGIRRDSETGNRFFDNSAEHLAEELDNSLKRLKVEAIDLFYVHRRDANRPIEEVTQTLASFVQAGKIRSFGFSEIAPSSLKKAAEIHHVAAVQSEYSLAVRSPELGLVQATKQLGTALVAFSPLGRSLLTDRPNTTQKIATMGFMKNNPRFMEPNLSANIQATAKFRALAEEMGTSAAAISIAWLLHHKRAYYCHPRHALCAAFPRTLRGCTP</sequence>
<dbReference type="InterPro" id="IPR023210">
    <property type="entry name" value="NADP_OxRdtase_dom"/>
</dbReference>
<dbReference type="PANTHER" id="PTHR43625:SF40">
    <property type="entry name" value="ALDO-KETO REDUCTASE YAKC [NADP(+)]"/>
    <property type="match status" value="1"/>
</dbReference>
<proteinExistence type="predicted"/>
<dbReference type="InterPro" id="IPR050791">
    <property type="entry name" value="Aldo-Keto_reductase"/>
</dbReference>
<dbReference type="GO" id="GO:0005737">
    <property type="term" value="C:cytoplasm"/>
    <property type="evidence" value="ECO:0007669"/>
    <property type="project" value="TreeGrafter"/>
</dbReference>
<accession>E0Y1F7</accession>
<evidence type="ECO:0000256" key="1">
    <source>
        <dbReference type="ARBA" id="ARBA00023002"/>
    </source>
</evidence>
<dbReference type="AlphaFoldDB" id="E0Y1F7"/>
<dbReference type="GO" id="GO:0016491">
    <property type="term" value="F:oxidoreductase activity"/>
    <property type="evidence" value="ECO:0007669"/>
    <property type="project" value="UniProtKB-KW"/>
</dbReference>
<evidence type="ECO:0000259" key="2">
    <source>
        <dbReference type="Pfam" id="PF00248"/>
    </source>
</evidence>
<keyword evidence="1" id="KW-0560">Oxidoreductase</keyword>
<evidence type="ECO:0000313" key="3">
    <source>
        <dbReference type="EMBL" id="ADI20498.1"/>
    </source>
</evidence>
<dbReference type="PANTHER" id="PTHR43625">
    <property type="entry name" value="AFLATOXIN B1 ALDEHYDE REDUCTASE"/>
    <property type="match status" value="1"/>
</dbReference>
<dbReference type="Gene3D" id="3.20.20.100">
    <property type="entry name" value="NADP-dependent oxidoreductase domain"/>
    <property type="match status" value="1"/>
</dbReference>
<reference evidence="3" key="1">
    <citation type="journal article" date="2011" name="Environ. Microbiol.">
        <title>Time-series analyses of Monterey Bay coastal microbial picoplankton using a 'genome proxy' microarray.</title>
        <authorList>
            <person name="Rich V.I."/>
            <person name="Pham V.D."/>
            <person name="Eppley J."/>
            <person name="Shi Y."/>
            <person name="DeLong E.F."/>
        </authorList>
    </citation>
    <scope>NUCLEOTIDE SEQUENCE</scope>
</reference>
<dbReference type="SUPFAM" id="SSF51430">
    <property type="entry name" value="NAD(P)-linked oxidoreductase"/>
    <property type="match status" value="1"/>
</dbReference>
<feature type="domain" description="NADP-dependent oxidoreductase" evidence="2">
    <location>
        <begin position="15"/>
        <end position="274"/>
    </location>
</feature>
<protein>
    <submittedName>
        <fullName evidence="3">Predicted oxidoreductases (Related to aryl-alcohol dehydrogenases)</fullName>
    </submittedName>
</protein>
<dbReference type="InterPro" id="IPR036812">
    <property type="entry name" value="NAD(P)_OxRdtase_dom_sf"/>
</dbReference>
<organism evidence="3">
    <name type="scientific">uncultured alpha proteobacterium EB080_L58F04</name>
    <dbReference type="NCBI Taxonomy" id="710798"/>
    <lineage>
        <taxon>Bacteria</taxon>
        <taxon>Pseudomonadati</taxon>
        <taxon>Pseudomonadota</taxon>
        <taxon>Alphaproteobacteria</taxon>
        <taxon>environmental samples</taxon>
    </lineage>
</organism>
<dbReference type="EMBL" id="GU474942">
    <property type="protein sequence ID" value="ADI20498.1"/>
    <property type="molecule type" value="Genomic_DNA"/>
</dbReference>